<gene>
    <name evidence="2" type="ORF">HNP32_000091</name>
</gene>
<reference evidence="2 3" key="1">
    <citation type="submission" date="2020-08" db="EMBL/GenBank/DDBJ databases">
        <title>Functional genomics of gut bacteria from endangered species of beetles.</title>
        <authorList>
            <person name="Carlos-Shanley C."/>
        </authorList>
    </citation>
    <scope>NUCLEOTIDE SEQUENCE [LARGE SCALE GENOMIC DNA]</scope>
    <source>
        <strain evidence="2 3">S00123</strain>
    </source>
</reference>
<accession>A0A7W7ILH2</accession>
<protein>
    <recommendedName>
        <fullName evidence="4">DUF2268 domain-containing protein</fullName>
    </recommendedName>
</protein>
<dbReference type="EMBL" id="JACHKY010000001">
    <property type="protein sequence ID" value="MBB4796377.1"/>
    <property type="molecule type" value="Genomic_DNA"/>
</dbReference>
<feature type="signal peptide" evidence="1">
    <location>
        <begin position="1"/>
        <end position="25"/>
    </location>
</feature>
<keyword evidence="1" id="KW-0732">Signal</keyword>
<dbReference type="Proteomes" id="UP000539957">
    <property type="component" value="Unassembled WGS sequence"/>
</dbReference>
<evidence type="ECO:0008006" key="4">
    <source>
        <dbReference type="Google" id="ProtNLM"/>
    </source>
</evidence>
<evidence type="ECO:0000313" key="3">
    <source>
        <dbReference type="Proteomes" id="UP000539957"/>
    </source>
</evidence>
<proteinExistence type="predicted"/>
<organism evidence="2 3">
    <name type="scientific">Brevundimonas bullata</name>
    <dbReference type="NCBI Taxonomy" id="13160"/>
    <lineage>
        <taxon>Bacteria</taxon>
        <taxon>Pseudomonadati</taxon>
        <taxon>Pseudomonadota</taxon>
        <taxon>Alphaproteobacteria</taxon>
        <taxon>Caulobacterales</taxon>
        <taxon>Caulobacteraceae</taxon>
        <taxon>Brevundimonas</taxon>
    </lineage>
</organism>
<name>A0A7W7ILH2_9CAUL</name>
<dbReference type="AlphaFoldDB" id="A0A7W7ILH2"/>
<keyword evidence="3" id="KW-1185">Reference proteome</keyword>
<comment type="caution">
    <text evidence="2">The sequence shown here is derived from an EMBL/GenBank/DDBJ whole genome shotgun (WGS) entry which is preliminary data.</text>
</comment>
<evidence type="ECO:0000256" key="1">
    <source>
        <dbReference type="SAM" id="SignalP"/>
    </source>
</evidence>
<evidence type="ECO:0000313" key="2">
    <source>
        <dbReference type="EMBL" id="MBB4796377.1"/>
    </source>
</evidence>
<feature type="chain" id="PRO_5031422838" description="DUF2268 domain-containing protein" evidence="1">
    <location>
        <begin position="26"/>
        <end position="325"/>
    </location>
</feature>
<dbReference type="RefSeq" id="WP_221415680.1">
    <property type="nucleotide sequence ID" value="NZ_JACHKY010000001.1"/>
</dbReference>
<sequence>MRRWALAISLGMGLGLGLMGASALAQTSPIQLEDGDVARFWTAYDAVRAADTPEAQKAAFQRLYIDQGTPGLAAFMEAKGYTADTYLNAIRAYPAYWDSVRPRTALATGALTRLEGHLERFKTLYPELRPAGIYFEVGALRSAGTTQGDKVLLGVEMATGDASVDISEMPPGLQRFFASYFASKPLDNLDLLAVHEVVHTQQIGERGNLLSQAVYEGVADFVAEQVTGRMPDLAYVAYGPANDAAIKAAFRRDMAGEDFSGWLYNNTDNAFGVRDLGYYVGYAITRGYYDRAPDKAAALKTMIELDYSDPAAVQAFVAASGYLAD</sequence>